<dbReference type="InterPro" id="IPR011009">
    <property type="entry name" value="Kinase-like_dom_sf"/>
</dbReference>
<reference evidence="2 3" key="1">
    <citation type="submission" date="2024-09" db="EMBL/GenBank/DDBJ databases">
        <title>Floridaenema gen nov. (Aerosakkonemataceae, Aerosakkonematales ord. nov., Cyanobacteria) from benthic tropical and subtropical fresh waters, with the description of four new species.</title>
        <authorList>
            <person name="Moretto J.A."/>
            <person name="Berthold D.E."/>
            <person name="Lefler F.W."/>
            <person name="Huang I.-S."/>
            <person name="Laughinghouse H. IV."/>
        </authorList>
    </citation>
    <scope>NUCLEOTIDE SEQUENCE [LARGE SCALE GENOMIC DNA]</scope>
    <source>
        <strain evidence="2 3">BLCC-F46</strain>
    </source>
</reference>
<dbReference type="SMART" id="SM00220">
    <property type="entry name" value="S_TKc"/>
    <property type="match status" value="1"/>
</dbReference>
<dbReference type="EMBL" id="JBHFNQ010000167">
    <property type="protein sequence ID" value="MFB2879471.1"/>
    <property type="molecule type" value="Genomic_DNA"/>
</dbReference>
<dbReference type="PANTHER" id="PTHR23257">
    <property type="entry name" value="SERINE-THREONINE PROTEIN KINASE"/>
    <property type="match status" value="1"/>
</dbReference>
<organism evidence="2 3">
    <name type="scientific">Floridaenema aerugineum BLCC-F46</name>
    <dbReference type="NCBI Taxonomy" id="3153654"/>
    <lineage>
        <taxon>Bacteria</taxon>
        <taxon>Bacillati</taxon>
        <taxon>Cyanobacteriota</taxon>
        <taxon>Cyanophyceae</taxon>
        <taxon>Oscillatoriophycideae</taxon>
        <taxon>Aerosakkonematales</taxon>
        <taxon>Aerosakkonemataceae</taxon>
        <taxon>Floridanema</taxon>
        <taxon>Floridanema aerugineum</taxon>
    </lineage>
</organism>
<feature type="domain" description="Protein kinase" evidence="1">
    <location>
        <begin position="21"/>
        <end position="310"/>
    </location>
</feature>
<dbReference type="Pfam" id="PF00069">
    <property type="entry name" value="Pkinase"/>
    <property type="match status" value="1"/>
</dbReference>
<dbReference type="RefSeq" id="WP_413272513.1">
    <property type="nucleotide sequence ID" value="NZ_JBHFNQ010000167.1"/>
</dbReference>
<name>A0ABV4XAC3_9CYAN</name>
<evidence type="ECO:0000313" key="2">
    <source>
        <dbReference type="EMBL" id="MFB2879471.1"/>
    </source>
</evidence>
<evidence type="ECO:0000313" key="3">
    <source>
        <dbReference type="Proteomes" id="UP001576774"/>
    </source>
</evidence>
<keyword evidence="3" id="KW-1185">Reference proteome</keyword>
<dbReference type="InterPro" id="IPR050167">
    <property type="entry name" value="Ser_Thr_protein_kinase"/>
</dbReference>
<evidence type="ECO:0000259" key="1">
    <source>
        <dbReference type="PROSITE" id="PS50011"/>
    </source>
</evidence>
<comment type="caution">
    <text evidence="2">The sequence shown here is derived from an EMBL/GenBank/DDBJ whole genome shotgun (WGS) entry which is preliminary data.</text>
</comment>
<gene>
    <name evidence="2" type="ORF">ACE1CC_21665</name>
</gene>
<dbReference type="Gene3D" id="1.10.510.10">
    <property type="entry name" value="Transferase(Phosphotransferase) domain 1"/>
    <property type="match status" value="1"/>
</dbReference>
<proteinExistence type="predicted"/>
<protein>
    <recommendedName>
        <fullName evidence="1">Protein kinase domain-containing protein</fullName>
    </recommendedName>
</protein>
<sequence length="466" mass="53116">MVKFSFPKPGEIVRDLEGRRYRLIEQLNEGRQGAVFTTEDASILVKVCRPPQSRHIDETRKQLHLLTRRKLDIGSLVLPRAVLNEPHLGYVMDRVQDSIPLSNLVYPHPRDRNPNWHILTGGLRRRLRICAELARAFEQIHRNGLCYVDLSWQNVLVPSDPTTTSIKLIDPDNLIIPGTSLAEVIGTEQFIAPELLKESRFPNHASDRWSLAVAIFYLLVLNHPFFSDEVINGEPELEEIALRGELPFIYSKDNYSKSSSPGLLRGKVLTPRLQKLCIQAFEPGVLDPWARPSPEEWLSALEEAADRTALCPKCNATSYLPDIRGASLVCDWCGEKSDRPIELGFFDSDPSIDDLDEDEIRELKRVKKPHRFVLDKGQRMLPQRLVNGDIEATGYVAQFGFKLNSSGDKIYGLKNLSKDVWKTNNDRERPETYTKGETVCLFDQMVIYFSSGVRAKVRNPFRRGKL</sequence>
<accession>A0ABV4XAC3</accession>
<dbReference type="SUPFAM" id="SSF56112">
    <property type="entry name" value="Protein kinase-like (PK-like)"/>
    <property type="match status" value="1"/>
</dbReference>
<dbReference type="Proteomes" id="UP001576774">
    <property type="component" value="Unassembled WGS sequence"/>
</dbReference>
<dbReference type="PROSITE" id="PS50011">
    <property type="entry name" value="PROTEIN_KINASE_DOM"/>
    <property type="match status" value="1"/>
</dbReference>
<dbReference type="InterPro" id="IPR000719">
    <property type="entry name" value="Prot_kinase_dom"/>
</dbReference>